<evidence type="ECO:0000313" key="2">
    <source>
        <dbReference type="EMBL" id="KAK5910553.1"/>
    </source>
</evidence>
<dbReference type="EMBL" id="JAULUE010002048">
    <property type="protein sequence ID" value="KAK5910553.1"/>
    <property type="molecule type" value="Genomic_DNA"/>
</dbReference>
<proteinExistence type="predicted"/>
<organism evidence="2 3">
    <name type="scientific">Champsocephalus esox</name>
    <name type="common">pike icefish</name>
    <dbReference type="NCBI Taxonomy" id="159716"/>
    <lineage>
        <taxon>Eukaryota</taxon>
        <taxon>Metazoa</taxon>
        <taxon>Chordata</taxon>
        <taxon>Craniata</taxon>
        <taxon>Vertebrata</taxon>
        <taxon>Euteleostomi</taxon>
        <taxon>Actinopterygii</taxon>
        <taxon>Neopterygii</taxon>
        <taxon>Teleostei</taxon>
        <taxon>Neoteleostei</taxon>
        <taxon>Acanthomorphata</taxon>
        <taxon>Eupercaria</taxon>
        <taxon>Perciformes</taxon>
        <taxon>Notothenioidei</taxon>
        <taxon>Channichthyidae</taxon>
        <taxon>Champsocephalus</taxon>
    </lineage>
</organism>
<dbReference type="Proteomes" id="UP001335648">
    <property type="component" value="Unassembled WGS sequence"/>
</dbReference>
<sequence length="79" mass="9012">MTHNQGKERGVALDCFPNRIPFHSMEREAVDQMGRQPNQEELFISLIFLLGIEYLNVALIPLTGDGERLTVREVETLLT</sequence>
<dbReference type="AlphaFoldDB" id="A0AAN8HCJ5"/>
<comment type="caution">
    <text evidence="2">The sequence shown here is derived from an EMBL/GenBank/DDBJ whole genome shotgun (WGS) entry which is preliminary data.</text>
</comment>
<accession>A0AAN8HCJ5</accession>
<gene>
    <name evidence="2" type="ORF">CesoFtcFv8_004377</name>
</gene>
<feature type="transmembrane region" description="Helical" evidence="1">
    <location>
        <begin position="42"/>
        <end position="62"/>
    </location>
</feature>
<keyword evidence="1" id="KW-0472">Membrane</keyword>
<reference evidence="2 3" key="1">
    <citation type="journal article" date="2023" name="Mol. Biol. Evol.">
        <title>Genomics of Secondarily Temperate Adaptation in the Only Non-Antarctic Icefish.</title>
        <authorList>
            <person name="Rivera-Colon A.G."/>
            <person name="Rayamajhi N."/>
            <person name="Minhas B.F."/>
            <person name="Madrigal G."/>
            <person name="Bilyk K.T."/>
            <person name="Yoon V."/>
            <person name="Hune M."/>
            <person name="Gregory S."/>
            <person name="Cheng C.H.C."/>
            <person name="Catchen J.M."/>
        </authorList>
    </citation>
    <scope>NUCLEOTIDE SEQUENCE [LARGE SCALE GENOMIC DNA]</scope>
    <source>
        <strain evidence="2">JC2023a</strain>
    </source>
</reference>
<name>A0AAN8HCJ5_9TELE</name>
<protein>
    <submittedName>
        <fullName evidence="2">Uncharacterized protein</fullName>
    </submittedName>
</protein>
<keyword evidence="3" id="KW-1185">Reference proteome</keyword>
<keyword evidence="1" id="KW-0812">Transmembrane</keyword>
<evidence type="ECO:0000313" key="3">
    <source>
        <dbReference type="Proteomes" id="UP001335648"/>
    </source>
</evidence>
<evidence type="ECO:0000256" key="1">
    <source>
        <dbReference type="SAM" id="Phobius"/>
    </source>
</evidence>
<keyword evidence="1" id="KW-1133">Transmembrane helix</keyword>